<dbReference type="Gene3D" id="3.30.559.30">
    <property type="entry name" value="Nonribosomal peptide synthetase, condensation domain"/>
    <property type="match status" value="1"/>
</dbReference>
<dbReference type="PANTHER" id="PTHR42034:SF1">
    <property type="entry name" value="CONDENSATION DOMAIN-CONTAINING PROTEIN"/>
    <property type="match status" value="1"/>
</dbReference>
<dbReference type="Proteomes" id="UP000247810">
    <property type="component" value="Unassembled WGS sequence"/>
</dbReference>
<dbReference type="PANTHER" id="PTHR42034">
    <property type="entry name" value="CHROMOSOME 7, WHOLE GENOME SHOTGUN SEQUENCE-RELATED"/>
    <property type="match status" value="1"/>
</dbReference>
<evidence type="ECO:0000313" key="2">
    <source>
        <dbReference type="Proteomes" id="UP000247810"/>
    </source>
</evidence>
<dbReference type="EMBL" id="KZ825810">
    <property type="protein sequence ID" value="PYH98526.1"/>
    <property type="molecule type" value="Genomic_DNA"/>
</dbReference>
<evidence type="ECO:0000313" key="1">
    <source>
        <dbReference type="EMBL" id="PYH98526.1"/>
    </source>
</evidence>
<keyword evidence="2" id="KW-1185">Reference proteome</keyword>
<evidence type="ECO:0008006" key="3">
    <source>
        <dbReference type="Google" id="ProtNLM"/>
    </source>
</evidence>
<dbReference type="InterPro" id="IPR023213">
    <property type="entry name" value="CAT-like_dom_sf"/>
</dbReference>
<organism evidence="1 2">
    <name type="scientific">Aspergillus ellipticus CBS 707.79</name>
    <dbReference type="NCBI Taxonomy" id="1448320"/>
    <lineage>
        <taxon>Eukaryota</taxon>
        <taxon>Fungi</taxon>
        <taxon>Dikarya</taxon>
        <taxon>Ascomycota</taxon>
        <taxon>Pezizomycotina</taxon>
        <taxon>Eurotiomycetes</taxon>
        <taxon>Eurotiomycetidae</taxon>
        <taxon>Eurotiales</taxon>
        <taxon>Aspergillaceae</taxon>
        <taxon>Aspergillus</taxon>
        <taxon>Aspergillus subgen. Circumdati</taxon>
    </lineage>
</organism>
<gene>
    <name evidence="1" type="ORF">BO71DRAFT_447120</name>
</gene>
<dbReference type="OrthoDB" id="2548233at2759"/>
<protein>
    <recommendedName>
        <fullName evidence="3">Condensation domain-containing protein</fullName>
    </recommendedName>
</protein>
<dbReference type="Gene3D" id="3.30.559.10">
    <property type="entry name" value="Chloramphenicol acetyltransferase-like domain"/>
    <property type="match status" value="1"/>
</dbReference>
<accession>A0A319DLU7</accession>
<sequence>MGGMEPHFAFVGAASGALCDGRQQCTIFSKLKVDIDVGDHPQIAATVEGMNKVYEAPDEAALQEWLASTFIVSSASDADEVYHSAAPIKQATLYYVPKSSELLFRVHHFTIDGIGMLLLCHSYLSALAAPAKDLKFGDEYTRLAPTIEEALGYTTPTSEQIEKAGRDFMSWAVNAPGIGPVSKVGAVAAGEYQNTELVFPTQTTEAIIKACKDKGISVTSAVHAAYIRAIVKYADPSSQNLPYVTANLFNLRPYVLAPYNTSQSAASVYFTPYPYKLDLPASFWESAQALNRYYKNLIKDDPEILNRTGTLTNIVHTTAQSPDLGIAEQYLRRTYGSNVTVRDLSKVGVDVVLGMSMFFIYTFQDQLLLVYSFNDGYEEASNIDAYLEEMQRVLAEELLA</sequence>
<proteinExistence type="predicted"/>
<reference evidence="1 2" key="1">
    <citation type="submission" date="2018-02" db="EMBL/GenBank/DDBJ databases">
        <title>The genomes of Aspergillus section Nigri reveals drivers in fungal speciation.</title>
        <authorList>
            <consortium name="DOE Joint Genome Institute"/>
            <person name="Vesth T.C."/>
            <person name="Nybo J."/>
            <person name="Theobald S."/>
            <person name="Brandl J."/>
            <person name="Frisvad J.C."/>
            <person name="Nielsen K.F."/>
            <person name="Lyhne E.K."/>
            <person name="Kogle M.E."/>
            <person name="Kuo A."/>
            <person name="Riley R."/>
            <person name="Clum A."/>
            <person name="Nolan M."/>
            <person name="Lipzen A."/>
            <person name="Salamov A."/>
            <person name="Henrissat B."/>
            <person name="Wiebenga A."/>
            <person name="De vries R.P."/>
            <person name="Grigoriev I.V."/>
            <person name="Mortensen U.H."/>
            <person name="Andersen M.R."/>
            <person name="Baker S.E."/>
        </authorList>
    </citation>
    <scope>NUCLEOTIDE SEQUENCE [LARGE SCALE GENOMIC DNA]</scope>
    <source>
        <strain evidence="1 2">CBS 707.79</strain>
    </source>
</reference>
<dbReference type="VEuPathDB" id="FungiDB:BO71DRAFT_447120"/>
<dbReference type="AlphaFoldDB" id="A0A319DLU7"/>
<name>A0A319DLU7_9EURO</name>
<dbReference type="SUPFAM" id="SSF52777">
    <property type="entry name" value="CoA-dependent acyltransferases"/>
    <property type="match status" value="1"/>
</dbReference>